<keyword evidence="5 9" id="KW-1133">Transmembrane helix</keyword>
<feature type="region of interest" description="Disordered" evidence="8">
    <location>
        <begin position="1"/>
        <end position="21"/>
    </location>
</feature>
<feature type="transmembrane region" description="Helical" evidence="9">
    <location>
        <begin position="891"/>
        <end position="911"/>
    </location>
</feature>
<feature type="domain" description="DUF7869" evidence="10">
    <location>
        <begin position="246"/>
        <end position="352"/>
    </location>
</feature>
<comment type="caution">
    <text evidence="11">The sequence shown here is derived from an EMBL/GenBank/DDBJ whole genome shotgun (WGS) entry which is preliminary data.</text>
</comment>
<evidence type="ECO:0000313" key="11">
    <source>
        <dbReference type="EMBL" id="CAG4999266.1"/>
    </source>
</evidence>
<dbReference type="Pfam" id="PF25273">
    <property type="entry name" value="DUF7869"/>
    <property type="match status" value="1"/>
</dbReference>
<keyword evidence="6 9" id="KW-0472">Membrane</keyword>
<dbReference type="AlphaFoldDB" id="A0A8S3X3R5"/>
<evidence type="ECO:0000256" key="1">
    <source>
        <dbReference type="ARBA" id="ARBA00004236"/>
    </source>
</evidence>
<comment type="similarity">
    <text evidence="2">Belongs to the CD36 family.</text>
</comment>
<dbReference type="InterPro" id="IPR057191">
    <property type="entry name" value="DUF7869"/>
</dbReference>
<evidence type="ECO:0000256" key="6">
    <source>
        <dbReference type="ARBA" id="ARBA00023136"/>
    </source>
</evidence>
<keyword evidence="4 9" id="KW-0812">Transmembrane</keyword>
<feature type="transmembrane region" description="Helical" evidence="9">
    <location>
        <begin position="450"/>
        <end position="471"/>
    </location>
</feature>
<evidence type="ECO:0000256" key="2">
    <source>
        <dbReference type="ARBA" id="ARBA00010532"/>
    </source>
</evidence>
<evidence type="ECO:0000313" key="12">
    <source>
        <dbReference type="Proteomes" id="UP000691718"/>
    </source>
</evidence>
<dbReference type="PANTHER" id="PTHR11923">
    <property type="entry name" value="SCAVENGER RECEPTOR CLASS B TYPE-1 SR-B1"/>
    <property type="match status" value="1"/>
</dbReference>
<dbReference type="InterPro" id="IPR002159">
    <property type="entry name" value="CD36_fam"/>
</dbReference>
<dbReference type="GO" id="GO:0005044">
    <property type="term" value="F:scavenger receptor activity"/>
    <property type="evidence" value="ECO:0007669"/>
    <property type="project" value="TreeGrafter"/>
</dbReference>
<sequence length="935" mass="106479">MYIASMVDKTPTTRKTKNSNSRRSDTKVYYLKVNDKKERVCLKTFLETLGIKEWTIRYWLGEKTTIDNESEPSAVVATETKKESARKYLMALPKLPSHYCRQSTSKLYLEPIIQTKSQLYRLYVDYSVSRNEPVASRKVFEGVLFEENISLFQSKKDACDQCCAHKAGNMSDEQYIKHIELKDLARIEKTLDKEAARKGTIHALTADLQAVKLCPSLNASALYFKTKLAVHNFTIYNLGTNGVACYWFDETACDLKATTYASFLVDYLTKLLENDPKDVVLFTDGCTAQNRNNIVSNALLRLAMAKNIVITQKYLEKGHTQMEVDSVHSVIERKLKNREIFLPSQYATITKEARKVPSPYQVITPDHTFFKNFAHKDHLIYDSIRPGRGAGDRVVMDIRALRYSPSGTIDFKLHFVDDFVPLPRRPKNILSDSLIASYDKSRMVSVAMKTGLLMGFGAVFVVVGAIMVVYWPTIFLTQLQRMMTLSPTSRSFGIWRQIPIPMYLECYMFNITNVDEILAGKNVTLKVEQLGPYVYRESHTKENVTWNDNSTVTYYNERWWHFQPELSNGSLSDNITSINPIVATVAYVLRHQPIFLRVAVDVFMRMNHENLFLTANVSSWLFDGIEDPLFDIAAHFPDLPFPVPFDKFGWFYSRNGSQEYDGVFVINTGASDFSQLGNVEMWRNSNRTMYRDECGEVRGSTGELWAPELGQPEVVVFAPDICTYLTLPFSNPIAVEGIEGMQYASNDSIFDNGYRYPNKACYCDEIRDENCLPSGALNVSSCRFGAPAFVSLPHFTGMDPYYADKIDGLNPTDEYNFKLALEMYTGMPLMVQAQLQINLLVRHVSGITLNNQLPDADVLVPMFWFRQEVRIDENYARLARFALNLRDSMPYGFYALTAIGILLLVVGIVFLMRKLLKSPATAPILNETSVSDETQ</sequence>
<dbReference type="GO" id="GO:0005886">
    <property type="term" value="C:plasma membrane"/>
    <property type="evidence" value="ECO:0007669"/>
    <property type="project" value="UniProtKB-SubCell"/>
</dbReference>
<evidence type="ECO:0000256" key="9">
    <source>
        <dbReference type="SAM" id="Phobius"/>
    </source>
</evidence>
<dbReference type="Proteomes" id="UP000691718">
    <property type="component" value="Unassembled WGS sequence"/>
</dbReference>
<dbReference type="PANTHER" id="PTHR11923:SF114">
    <property type="entry name" value="FI02050P-RELATED"/>
    <property type="match status" value="1"/>
</dbReference>
<keyword evidence="12" id="KW-1185">Reference proteome</keyword>
<evidence type="ECO:0000256" key="8">
    <source>
        <dbReference type="SAM" id="MobiDB-lite"/>
    </source>
</evidence>
<proteinExistence type="inferred from homology"/>
<comment type="subcellular location">
    <subcellularLocation>
        <location evidence="1">Cell membrane</location>
    </subcellularLocation>
</comment>
<dbReference type="Pfam" id="PF01130">
    <property type="entry name" value="CD36"/>
    <property type="match status" value="1"/>
</dbReference>
<accession>A0A8S3X3R5</accession>
<dbReference type="OrthoDB" id="514335at2759"/>
<protein>
    <submittedName>
        <fullName evidence="11">(apollo) hypothetical protein</fullName>
    </submittedName>
</protein>
<dbReference type="EMBL" id="CAJQZP010000937">
    <property type="protein sequence ID" value="CAG4999266.1"/>
    <property type="molecule type" value="Genomic_DNA"/>
</dbReference>
<evidence type="ECO:0000256" key="5">
    <source>
        <dbReference type="ARBA" id="ARBA00022989"/>
    </source>
</evidence>
<evidence type="ECO:0000256" key="4">
    <source>
        <dbReference type="ARBA" id="ARBA00022692"/>
    </source>
</evidence>
<dbReference type="GO" id="GO:0005737">
    <property type="term" value="C:cytoplasm"/>
    <property type="evidence" value="ECO:0007669"/>
    <property type="project" value="TreeGrafter"/>
</dbReference>
<keyword evidence="3" id="KW-1003">Cell membrane</keyword>
<evidence type="ECO:0000256" key="7">
    <source>
        <dbReference type="ARBA" id="ARBA00023180"/>
    </source>
</evidence>
<keyword evidence="7" id="KW-0325">Glycoprotein</keyword>
<organism evidence="11 12">
    <name type="scientific">Parnassius apollo</name>
    <name type="common">Apollo butterfly</name>
    <name type="synonym">Papilio apollo</name>
    <dbReference type="NCBI Taxonomy" id="110799"/>
    <lineage>
        <taxon>Eukaryota</taxon>
        <taxon>Metazoa</taxon>
        <taxon>Ecdysozoa</taxon>
        <taxon>Arthropoda</taxon>
        <taxon>Hexapoda</taxon>
        <taxon>Insecta</taxon>
        <taxon>Pterygota</taxon>
        <taxon>Neoptera</taxon>
        <taxon>Endopterygota</taxon>
        <taxon>Lepidoptera</taxon>
        <taxon>Glossata</taxon>
        <taxon>Ditrysia</taxon>
        <taxon>Papilionoidea</taxon>
        <taxon>Papilionidae</taxon>
        <taxon>Parnassiinae</taxon>
        <taxon>Parnassini</taxon>
        <taxon>Parnassius</taxon>
        <taxon>Parnassius</taxon>
    </lineage>
</organism>
<evidence type="ECO:0000256" key="3">
    <source>
        <dbReference type="ARBA" id="ARBA00022475"/>
    </source>
</evidence>
<gene>
    <name evidence="11" type="ORF">PAPOLLO_LOCUS13509</name>
</gene>
<evidence type="ECO:0000259" key="10">
    <source>
        <dbReference type="Pfam" id="PF25273"/>
    </source>
</evidence>
<reference evidence="11" key="1">
    <citation type="submission" date="2021-04" db="EMBL/GenBank/DDBJ databases">
        <authorList>
            <person name="Tunstrom K."/>
        </authorList>
    </citation>
    <scope>NUCLEOTIDE SEQUENCE</scope>
</reference>
<name>A0A8S3X3R5_PARAO</name>